<sequence length="122" mass="13914">MHTRSGLEFRIREKYRKTLMVCRASGMKHHRAAPANAESLSGIRILAKRESCMLQEHDWPNQTTNFLISIATKSESDGREFDEQLSVVLLAVRDLHVEFVTQSGDNSRPIYTGPSRKKQANE</sequence>
<protein>
    <submittedName>
        <fullName evidence="1">Uncharacterized protein</fullName>
    </submittedName>
</protein>
<name>E9I948_SOLIN</name>
<dbReference type="HOGENOM" id="CLU_2029584_0_0_1"/>
<evidence type="ECO:0000313" key="1">
    <source>
        <dbReference type="EMBL" id="EFZ22907.1"/>
    </source>
</evidence>
<proteinExistence type="predicted"/>
<organism>
    <name type="scientific">Solenopsis invicta</name>
    <name type="common">Red imported fire ant</name>
    <name type="synonym">Solenopsis wagneri</name>
    <dbReference type="NCBI Taxonomy" id="13686"/>
    <lineage>
        <taxon>Eukaryota</taxon>
        <taxon>Metazoa</taxon>
        <taxon>Ecdysozoa</taxon>
        <taxon>Arthropoda</taxon>
        <taxon>Hexapoda</taxon>
        <taxon>Insecta</taxon>
        <taxon>Pterygota</taxon>
        <taxon>Neoptera</taxon>
        <taxon>Endopterygota</taxon>
        <taxon>Hymenoptera</taxon>
        <taxon>Apocrita</taxon>
        <taxon>Aculeata</taxon>
        <taxon>Formicoidea</taxon>
        <taxon>Formicidae</taxon>
        <taxon>Myrmicinae</taxon>
        <taxon>Solenopsis</taxon>
    </lineage>
</organism>
<feature type="non-terminal residue" evidence="1">
    <location>
        <position position="122"/>
    </location>
</feature>
<dbReference type="EMBL" id="GL761691">
    <property type="protein sequence ID" value="EFZ22907.1"/>
    <property type="molecule type" value="Genomic_DNA"/>
</dbReference>
<accession>E9I948</accession>
<dbReference type="AlphaFoldDB" id="E9I948"/>
<reference evidence="1" key="1">
    <citation type="journal article" date="2011" name="Proc. Natl. Acad. Sci. U.S.A.">
        <title>The genome of the fire ant Solenopsis invicta.</title>
        <authorList>
            <person name="Wurm Y."/>
            <person name="Wang J."/>
            <person name="Riba-Grognuz O."/>
            <person name="Corona M."/>
            <person name="Nygaard S."/>
            <person name="Hunt B.G."/>
            <person name="Ingram K.K."/>
            <person name="Falquet L."/>
            <person name="Nipitwattanaphon M."/>
            <person name="Gotzek D."/>
            <person name="Dijkstra M.B."/>
            <person name="Oettler J."/>
            <person name="Comtesse F."/>
            <person name="Shih C.J."/>
            <person name="Wu W.J."/>
            <person name="Yang C.C."/>
            <person name="Thomas J."/>
            <person name="Beaudoing E."/>
            <person name="Pradervand S."/>
            <person name="Flegel V."/>
            <person name="Cook E.D."/>
            <person name="Fabbretti R."/>
            <person name="Stockinger H."/>
            <person name="Long L."/>
            <person name="Farmerie W.G."/>
            <person name="Oakey J."/>
            <person name="Boomsma J.J."/>
            <person name="Pamilo P."/>
            <person name="Yi S.V."/>
            <person name="Heinze J."/>
            <person name="Goodisman M.A."/>
            <person name="Farinelli L."/>
            <person name="Harshman K."/>
            <person name="Hulo N."/>
            <person name="Cerutti L."/>
            <person name="Xenarios I."/>
            <person name="Shoemaker D."/>
            <person name="Keller L."/>
        </authorList>
    </citation>
    <scope>NUCLEOTIDE SEQUENCE [LARGE SCALE GENOMIC DNA]</scope>
</reference>
<gene>
    <name evidence="1" type="ORF">SINV_08067</name>
</gene>